<name>I8U843_9ALTE</name>
<dbReference type="InterPro" id="IPR052022">
    <property type="entry name" value="26kDa_periplasmic_antigen"/>
</dbReference>
<sequence length="241" mass="26113">MLRLTTAFSLLVAAASVTASPLPDFPFINVTGQATLEVAPDKAQIRFVLRQTGATAEQATRAVYRQGESLLKFLQAQGLTEKALDAAQINKEALYKDYQDRTITGYEASQPITLTLTNLEQYVTVMDYLFTQPQIFSIHSSFDHSKREEFELTLSEKAGADARARANRLAAAQGVKLSSVFAITENAGFGNLAGDFGFGGGQVSYGRMEKMSADSGMAGALLAPKQITLQKSVNVIYKLNP</sequence>
<dbReference type="PANTHER" id="PTHR34387">
    <property type="entry name" value="SLR1258 PROTEIN"/>
    <property type="match status" value="1"/>
</dbReference>
<reference evidence="2 3" key="1">
    <citation type="journal article" date="2012" name="J. Bacteriol.">
        <title>Genome Sequence of Pectin-Degrading Alishewanella agri, Isolated from Landfill Soil.</title>
        <authorList>
            <person name="Kim J."/>
            <person name="Jung J."/>
            <person name="Sung J.S."/>
            <person name="Chun J."/>
            <person name="Park W."/>
        </authorList>
    </citation>
    <scope>NUCLEOTIDE SEQUENCE [LARGE SCALE GENOMIC DNA]</scope>
    <source>
        <strain evidence="2 3">BL06</strain>
    </source>
</reference>
<dbReference type="AlphaFoldDB" id="I8U843"/>
<dbReference type="eggNOG" id="COG2968">
    <property type="taxonomic scope" value="Bacteria"/>
</dbReference>
<dbReference type="Gene3D" id="3.30.110.170">
    <property type="entry name" value="Protein of unknown function (DUF541), domain 1"/>
    <property type="match status" value="1"/>
</dbReference>
<keyword evidence="3" id="KW-1185">Reference proteome</keyword>
<protein>
    <recommendedName>
        <fullName evidence="4">SIMPL domain-containing protein</fullName>
    </recommendedName>
</protein>
<organism evidence="2 3">
    <name type="scientific">Alishewanella agri BL06</name>
    <dbReference type="NCBI Taxonomy" id="1195246"/>
    <lineage>
        <taxon>Bacteria</taxon>
        <taxon>Pseudomonadati</taxon>
        <taxon>Pseudomonadota</taxon>
        <taxon>Gammaproteobacteria</taxon>
        <taxon>Alteromonadales</taxon>
        <taxon>Alteromonadaceae</taxon>
        <taxon>Alishewanella</taxon>
    </lineage>
</organism>
<evidence type="ECO:0000256" key="1">
    <source>
        <dbReference type="SAM" id="SignalP"/>
    </source>
</evidence>
<evidence type="ECO:0008006" key="4">
    <source>
        <dbReference type="Google" id="ProtNLM"/>
    </source>
</evidence>
<dbReference type="Pfam" id="PF04402">
    <property type="entry name" value="SIMPL"/>
    <property type="match status" value="1"/>
</dbReference>
<dbReference type="Gene3D" id="3.30.70.2970">
    <property type="entry name" value="Protein of unknown function (DUF541), domain 2"/>
    <property type="match status" value="1"/>
</dbReference>
<dbReference type="PATRIC" id="fig|1195246.3.peg.1026"/>
<dbReference type="EMBL" id="AKKU01000011">
    <property type="protein sequence ID" value="EIW89471.1"/>
    <property type="molecule type" value="Genomic_DNA"/>
</dbReference>
<dbReference type="GO" id="GO:0006974">
    <property type="term" value="P:DNA damage response"/>
    <property type="evidence" value="ECO:0007669"/>
    <property type="project" value="TreeGrafter"/>
</dbReference>
<dbReference type="RefSeq" id="WP_008983959.1">
    <property type="nucleotide sequence ID" value="NZ_AKKU01000011.1"/>
</dbReference>
<proteinExistence type="predicted"/>
<dbReference type="STRING" id="1195246.AGRI_05197"/>
<accession>I8U843</accession>
<dbReference type="InterPro" id="IPR007497">
    <property type="entry name" value="SIMPL/DUF541"/>
</dbReference>
<evidence type="ECO:0000313" key="3">
    <source>
        <dbReference type="Proteomes" id="UP000035062"/>
    </source>
</evidence>
<dbReference type="Proteomes" id="UP000035062">
    <property type="component" value="Unassembled WGS sequence"/>
</dbReference>
<feature type="chain" id="PRO_5003714701" description="SIMPL domain-containing protein" evidence="1">
    <location>
        <begin position="20"/>
        <end position="241"/>
    </location>
</feature>
<evidence type="ECO:0000313" key="2">
    <source>
        <dbReference type="EMBL" id="EIW89471.1"/>
    </source>
</evidence>
<comment type="caution">
    <text evidence="2">The sequence shown here is derived from an EMBL/GenBank/DDBJ whole genome shotgun (WGS) entry which is preliminary data.</text>
</comment>
<keyword evidence="1" id="KW-0732">Signal</keyword>
<gene>
    <name evidence="2" type="ORF">AGRI_05197</name>
</gene>
<dbReference type="PANTHER" id="PTHR34387:SF1">
    <property type="entry name" value="PERIPLASMIC IMMUNOGENIC PROTEIN"/>
    <property type="match status" value="1"/>
</dbReference>
<feature type="signal peptide" evidence="1">
    <location>
        <begin position="1"/>
        <end position="19"/>
    </location>
</feature>